<dbReference type="Proteomes" id="UP000036513">
    <property type="component" value="Unassembled WGS sequence"/>
</dbReference>
<keyword evidence="2" id="KW-1185">Reference proteome</keyword>
<dbReference type="STRING" id="37916.MCHLDSM_01818"/>
<sequence length="102" mass="10756">MVAAYTRFIVAMMSPLRVTGDLLAGMWQLLQGIGAVPRTIMWDNESGIGQLTEGMVGFCGVLAARIIQTDPLSPKLGTGGTRQRLSGDLVPAGSGLRFNGGY</sequence>
<dbReference type="AlphaFoldDB" id="A0A0J6W7C9"/>
<gene>
    <name evidence="1" type="ORF">MCHLDSM_01818</name>
</gene>
<name>A0A0J6W7C9_9MYCO</name>
<protein>
    <recommendedName>
        <fullName evidence="3">Integrase core domain protein</fullName>
    </recommendedName>
</protein>
<dbReference type="EMBL" id="JYNL01000019">
    <property type="protein sequence ID" value="KMO79150.1"/>
    <property type="molecule type" value="Genomic_DNA"/>
</dbReference>
<reference evidence="1 2" key="1">
    <citation type="journal article" date="2015" name="Genome Biol. Evol.">
        <title>Characterization of Three Mycobacterium spp. with Potential Use in Bioremediation by Genome Sequencing and Comparative Genomics.</title>
        <authorList>
            <person name="Das S."/>
            <person name="Pettersson B.M."/>
            <person name="Behra P.R."/>
            <person name="Ramesh M."/>
            <person name="Dasgupta S."/>
            <person name="Bhattacharya A."/>
            <person name="Kirsebom L.A."/>
        </authorList>
    </citation>
    <scope>NUCLEOTIDE SEQUENCE [LARGE SCALE GENOMIC DNA]</scope>
    <source>
        <strain evidence="1 2">DSM 43826</strain>
    </source>
</reference>
<organism evidence="1 2">
    <name type="scientific">Mycolicibacterium chlorophenolicum</name>
    <dbReference type="NCBI Taxonomy" id="37916"/>
    <lineage>
        <taxon>Bacteria</taxon>
        <taxon>Bacillati</taxon>
        <taxon>Actinomycetota</taxon>
        <taxon>Actinomycetes</taxon>
        <taxon>Mycobacteriales</taxon>
        <taxon>Mycobacteriaceae</taxon>
        <taxon>Mycolicibacterium</taxon>
    </lineage>
</organism>
<evidence type="ECO:0000313" key="2">
    <source>
        <dbReference type="Proteomes" id="UP000036513"/>
    </source>
</evidence>
<comment type="caution">
    <text evidence="1">The sequence shown here is derived from an EMBL/GenBank/DDBJ whole genome shotgun (WGS) entry which is preliminary data.</text>
</comment>
<evidence type="ECO:0000313" key="1">
    <source>
        <dbReference type="EMBL" id="KMO79150.1"/>
    </source>
</evidence>
<evidence type="ECO:0008006" key="3">
    <source>
        <dbReference type="Google" id="ProtNLM"/>
    </source>
</evidence>
<proteinExistence type="predicted"/>
<accession>A0A0J6W7C9</accession>